<dbReference type="SUPFAM" id="SSF53756">
    <property type="entry name" value="UDP-Glycosyltransferase/glycogen phosphorylase"/>
    <property type="match status" value="1"/>
</dbReference>
<dbReference type="KEGG" id="crb:17878118"/>
<keyword evidence="3 4" id="KW-0808">Transferase</keyword>
<dbReference type="PANTHER" id="PTHR48047">
    <property type="entry name" value="GLYCOSYLTRANSFERASE"/>
    <property type="match status" value="1"/>
</dbReference>
<sequence>MGSDHHGHRKLHVMFFPFMAHGHMIPTLDMAKLFSSRRAKSTILTTPLNAKILQKPIDAFKNLNPGLEIDIQIFDFPCVQLGLPQGCENADFFTSNNDDGNEMELKFFFSTRFLKDQLEKLLETTRPDCLIADMFFPWATEVAGKFNVPRLVFHGTGYFSLSTGHCIRVHKPQNRVASSCEQFVIPELPGNILITEEQIIDGDGESEMGKFMTEVRESEVKSSGVVVNSFYELEPDYADFYKSSVQKRAWHIGPLSVYNRGFEEKAERGKKANVDEVECLNWLDSKKPDSVIYVSFGSVVNFKNEQLIEIAQGLEASGSSFIWVVRKNTGDNEAWLPEGFEERVEGKGMIIRGWAPQVLILEHQAIGGFVTHCGWNSLLEGVAAGVPMVTWPVGAEQFYNEKLVTQVLRTGVSVGAKRHMKVMGDFISREKVDKAVREVLVGEEAEERRRRAKKLAVMAKSAVEEGGSSFNDLNNFIEEFSS</sequence>
<evidence type="ECO:0000256" key="2">
    <source>
        <dbReference type="ARBA" id="ARBA00022676"/>
    </source>
</evidence>
<dbReference type="EC" id="2.4.1.-" evidence="5"/>
<dbReference type="Pfam" id="PF00201">
    <property type="entry name" value="UDPGT"/>
    <property type="match status" value="1"/>
</dbReference>
<reference evidence="7" key="1">
    <citation type="journal article" date="2013" name="Nat. Genet.">
        <title>The Capsella rubella genome and the genomic consequences of rapid mating system evolution.</title>
        <authorList>
            <person name="Slotte T."/>
            <person name="Hazzouri K.M."/>
            <person name="Agren J.A."/>
            <person name="Koenig D."/>
            <person name="Maumus F."/>
            <person name="Guo Y.L."/>
            <person name="Steige K."/>
            <person name="Platts A.E."/>
            <person name="Escobar J.S."/>
            <person name="Newman L.K."/>
            <person name="Wang W."/>
            <person name="Mandakova T."/>
            <person name="Vello E."/>
            <person name="Smith L.M."/>
            <person name="Henz S.R."/>
            <person name="Steffen J."/>
            <person name="Takuno S."/>
            <person name="Brandvain Y."/>
            <person name="Coop G."/>
            <person name="Andolfatto P."/>
            <person name="Hu T.T."/>
            <person name="Blanchette M."/>
            <person name="Clark R.M."/>
            <person name="Quesneville H."/>
            <person name="Nordborg M."/>
            <person name="Gaut B.S."/>
            <person name="Lysak M.A."/>
            <person name="Jenkins J."/>
            <person name="Grimwood J."/>
            <person name="Chapman J."/>
            <person name="Prochnik S."/>
            <person name="Shu S."/>
            <person name="Rokhsar D."/>
            <person name="Schmutz J."/>
            <person name="Weigel D."/>
            <person name="Wright S.I."/>
        </authorList>
    </citation>
    <scope>NUCLEOTIDE SEQUENCE [LARGE SCALE GENOMIC DNA]</scope>
    <source>
        <strain evidence="7">cv. Monte Gargano</strain>
    </source>
</reference>
<keyword evidence="7" id="KW-1185">Reference proteome</keyword>
<dbReference type="EMBL" id="KB870811">
    <property type="protein sequence ID" value="EOA16545.1"/>
    <property type="molecule type" value="Genomic_DNA"/>
</dbReference>
<dbReference type="STRING" id="81985.R0GW70"/>
<dbReference type="FunFam" id="3.40.50.2000:FF:000071">
    <property type="entry name" value="Glycosyltransferase"/>
    <property type="match status" value="1"/>
</dbReference>
<dbReference type="eggNOG" id="KOG1192">
    <property type="taxonomic scope" value="Eukaryota"/>
</dbReference>
<evidence type="ECO:0000313" key="6">
    <source>
        <dbReference type="EMBL" id="EOA16545.1"/>
    </source>
</evidence>
<dbReference type="PROSITE" id="PS00375">
    <property type="entry name" value="UDPGT"/>
    <property type="match status" value="1"/>
</dbReference>
<dbReference type="InterPro" id="IPR035595">
    <property type="entry name" value="UDP_glycos_trans_CS"/>
</dbReference>
<dbReference type="InterPro" id="IPR002213">
    <property type="entry name" value="UDP_glucos_trans"/>
</dbReference>
<dbReference type="PANTHER" id="PTHR48047:SF45">
    <property type="entry name" value="SCOPOLETIN GLUCOSYLTRANSFERASE-LIKE"/>
    <property type="match status" value="1"/>
</dbReference>
<organism evidence="6 7">
    <name type="scientific">Capsella rubella</name>
    <dbReference type="NCBI Taxonomy" id="81985"/>
    <lineage>
        <taxon>Eukaryota</taxon>
        <taxon>Viridiplantae</taxon>
        <taxon>Streptophyta</taxon>
        <taxon>Embryophyta</taxon>
        <taxon>Tracheophyta</taxon>
        <taxon>Spermatophyta</taxon>
        <taxon>Magnoliopsida</taxon>
        <taxon>eudicotyledons</taxon>
        <taxon>Gunneridae</taxon>
        <taxon>Pentapetalae</taxon>
        <taxon>rosids</taxon>
        <taxon>malvids</taxon>
        <taxon>Brassicales</taxon>
        <taxon>Brassicaceae</taxon>
        <taxon>Camelineae</taxon>
        <taxon>Capsella</taxon>
    </lineage>
</organism>
<gene>
    <name evidence="6" type="ORF">CARUB_v10004704mg</name>
</gene>
<protein>
    <recommendedName>
        <fullName evidence="5">Glycosyltransferase</fullName>
        <ecNumber evidence="5">2.4.1.-</ecNumber>
    </recommendedName>
</protein>
<evidence type="ECO:0000313" key="7">
    <source>
        <dbReference type="Proteomes" id="UP000029121"/>
    </source>
</evidence>
<dbReference type="Gene3D" id="3.40.50.2000">
    <property type="entry name" value="Glycogen Phosphorylase B"/>
    <property type="match status" value="2"/>
</dbReference>
<dbReference type="OrthoDB" id="5835829at2759"/>
<dbReference type="Proteomes" id="UP000029121">
    <property type="component" value="Unassembled WGS sequence"/>
</dbReference>
<keyword evidence="2 4" id="KW-0328">Glycosyltransferase</keyword>
<proteinExistence type="inferred from homology"/>
<evidence type="ECO:0000256" key="1">
    <source>
        <dbReference type="ARBA" id="ARBA00009995"/>
    </source>
</evidence>
<dbReference type="FunFam" id="3.40.50.2000:FF:000047">
    <property type="entry name" value="Glycosyltransferase"/>
    <property type="match status" value="1"/>
</dbReference>
<dbReference type="AlphaFoldDB" id="R0GW70"/>
<name>R0GW70_9BRAS</name>
<evidence type="ECO:0000256" key="4">
    <source>
        <dbReference type="RuleBase" id="RU003718"/>
    </source>
</evidence>
<evidence type="ECO:0000256" key="5">
    <source>
        <dbReference type="RuleBase" id="RU362057"/>
    </source>
</evidence>
<dbReference type="CDD" id="cd03784">
    <property type="entry name" value="GT1_Gtf-like"/>
    <property type="match status" value="1"/>
</dbReference>
<comment type="similarity">
    <text evidence="1 4">Belongs to the UDP-glycosyltransferase family.</text>
</comment>
<evidence type="ECO:0000256" key="3">
    <source>
        <dbReference type="ARBA" id="ARBA00022679"/>
    </source>
</evidence>
<accession>R0GW70</accession>
<dbReference type="GO" id="GO:0035251">
    <property type="term" value="F:UDP-glucosyltransferase activity"/>
    <property type="evidence" value="ECO:0007669"/>
    <property type="project" value="UniProtKB-ARBA"/>
</dbReference>